<feature type="repeat" description="ANK" evidence="3">
    <location>
        <begin position="221"/>
        <end position="243"/>
    </location>
</feature>
<evidence type="ECO:0000256" key="3">
    <source>
        <dbReference type="PROSITE-ProRule" id="PRU00023"/>
    </source>
</evidence>
<evidence type="ECO:0000313" key="5">
    <source>
        <dbReference type="EMBL" id="CAE1289572.1"/>
    </source>
</evidence>
<reference evidence="5" key="1">
    <citation type="submission" date="2021-01" db="EMBL/GenBank/DDBJ databases">
        <authorList>
            <person name="Li R."/>
            <person name="Bekaert M."/>
        </authorList>
    </citation>
    <scope>NUCLEOTIDE SEQUENCE</scope>
    <source>
        <strain evidence="5">Farmed</strain>
    </source>
</reference>
<comment type="caution">
    <text evidence="5">The sequence shown here is derived from an EMBL/GenBank/DDBJ whole genome shotgun (WGS) entry which is preliminary data.</text>
</comment>
<dbReference type="AlphaFoldDB" id="A0A812D1N2"/>
<keyword evidence="1" id="KW-0677">Repeat</keyword>
<accession>A0A812D1N2</accession>
<proteinExistence type="predicted"/>
<dbReference type="PANTHER" id="PTHR46680">
    <property type="entry name" value="NF-KAPPA-B INHIBITOR ALPHA"/>
    <property type="match status" value="1"/>
</dbReference>
<dbReference type="Proteomes" id="UP000597762">
    <property type="component" value="Unassembled WGS sequence"/>
</dbReference>
<dbReference type="PRINTS" id="PR01415">
    <property type="entry name" value="ANKYRIN"/>
</dbReference>
<dbReference type="PANTHER" id="PTHR46680:SF3">
    <property type="entry name" value="NF-KAPPA-B INHIBITOR CACTUS"/>
    <property type="match status" value="1"/>
</dbReference>
<dbReference type="InterPro" id="IPR036770">
    <property type="entry name" value="Ankyrin_rpt-contain_sf"/>
</dbReference>
<dbReference type="SMART" id="SM00248">
    <property type="entry name" value="ANK"/>
    <property type="match status" value="5"/>
</dbReference>
<feature type="repeat" description="ANK" evidence="3">
    <location>
        <begin position="151"/>
        <end position="183"/>
    </location>
</feature>
<keyword evidence="6" id="KW-1185">Reference proteome</keyword>
<sequence length="307" mass="34320">MDRKFRKLDLQSTSFDSAYSSSHSATSLSSFDTDDKTSVSSYSELKSELTCIPETEDDDCLDFSVSKDSSHLLSHQNDEGDSLLHLAIIRESLQIAEDYIHGVRAMDSMYLLNLQNNFFQTPLHLAVITKQLQIVEILLKCNVAVDIPDYYGNTALHIACREGNIDIAQIMFQYASNHLMLDLRNYDGLTCLHIAALQKHYRMIELLLSKGANINVQDGKSGRTVLHYAAEHGNATLVNLLFNYSQLDINATTYSGMSALYLAEGRNHIEIKQMLQLNGAAITDYSSDESEEETSIADDFCINGQPI</sequence>
<evidence type="ECO:0000256" key="2">
    <source>
        <dbReference type="ARBA" id="ARBA00023043"/>
    </source>
</evidence>
<dbReference type="InterPro" id="IPR051070">
    <property type="entry name" value="NF-kappa-B_inhibitor"/>
</dbReference>
<organism evidence="5 6">
    <name type="scientific">Acanthosepion pharaonis</name>
    <name type="common">Pharaoh cuttlefish</name>
    <name type="synonym">Sepia pharaonis</name>
    <dbReference type="NCBI Taxonomy" id="158019"/>
    <lineage>
        <taxon>Eukaryota</taxon>
        <taxon>Metazoa</taxon>
        <taxon>Spiralia</taxon>
        <taxon>Lophotrochozoa</taxon>
        <taxon>Mollusca</taxon>
        <taxon>Cephalopoda</taxon>
        <taxon>Coleoidea</taxon>
        <taxon>Decapodiformes</taxon>
        <taxon>Sepiida</taxon>
        <taxon>Sepiina</taxon>
        <taxon>Sepiidae</taxon>
        <taxon>Acanthosepion</taxon>
    </lineage>
</organism>
<gene>
    <name evidence="5" type="ORF">SPHA_47715</name>
</gene>
<evidence type="ECO:0000256" key="1">
    <source>
        <dbReference type="ARBA" id="ARBA00022737"/>
    </source>
</evidence>
<evidence type="ECO:0000313" key="6">
    <source>
        <dbReference type="Proteomes" id="UP000597762"/>
    </source>
</evidence>
<feature type="region of interest" description="Disordered" evidence="4">
    <location>
        <begin position="14"/>
        <end position="37"/>
    </location>
</feature>
<dbReference type="GO" id="GO:0051059">
    <property type="term" value="F:NF-kappaB binding"/>
    <property type="evidence" value="ECO:0007669"/>
    <property type="project" value="TreeGrafter"/>
</dbReference>
<protein>
    <submittedName>
        <fullName evidence="5">NFKBIA</fullName>
    </submittedName>
</protein>
<keyword evidence="2 3" id="KW-0040">ANK repeat</keyword>
<feature type="repeat" description="ANK" evidence="3">
    <location>
        <begin position="118"/>
        <end position="150"/>
    </location>
</feature>
<evidence type="ECO:0000256" key="4">
    <source>
        <dbReference type="SAM" id="MobiDB-lite"/>
    </source>
</evidence>
<dbReference type="EMBL" id="CAHIKZ030002611">
    <property type="protein sequence ID" value="CAE1289572.1"/>
    <property type="molecule type" value="Genomic_DNA"/>
</dbReference>
<dbReference type="InterPro" id="IPR002110">
    <property type="entry name" value="Ankyrin_rpt"/>
</dbReference>
<name>A0A812D1N2_ACAPH</name>
<feature type="repeat" description="ANK" evidence="3">
    <location>
        <begin position="187"/>
        <end position="219"/>
    </location>
</feature>
<dbReference type="OrthoDB" id="20727at2759"/>
<dbReference type="GO" id="GO:0071356">
    <property type="term" value="P:cellular response to tumor necrosis factor"/>
    <property type="evidence" value="ECO:0007669"/>
    <property type="project" value="TreeGrafter"/>
</dbReference>
<dbReference type="Pfam" id="PF12796">
    <property type="entry name" value="Ank_2"/>
    <property type="match status" value="2"/>
</dbReference>
<dbReference type="GO" id="GO:0005829">
    <property type="term" value="C:cytosol"/>
    <property type="evidence" value="ECO:0007669"/>
    <property type="project" value="TreeGrafter"/>
</dbReference>
<dbReference type="PROSITE" id="PS50297">
    <property type="entry name" value="ANK_REP_REGION"/>
    <property type="match status" value="4"/>
</dbReference>
<dbReference type="Gene3D" id="1.25.40.20">
    <property type="entry name" value="Ankyrin repeat-containing domain"/>
    <property type="match status" value="1"/>
</dbReference>
<dbReference type="SUPFAM" id="SSF48403">
    <property type="entry name" value="Ankyrin repeat"/>
    <property type="match status" value="1"/>
</dbReference>
<dbReference type="PROSITE" id="PS50088">
    <property type="entry name" value="ANK_REPEAT"/>
    <property type="match status" value="4"/>
</dbReference>
<feature type="compositionally biased region" description="Low complexity" evidence="4">
    <location>
        <begin position="14"/>
        <end position="31"/>
    </location>
</feature>